<feature type="transmembrane region" description="Helical" evidence="1">
    <location>
        <begin position="104"/>
        <end position="124"/>
    </location>
</feature>
<proteinExistence type="predicted"/>
<feature type="transmembrane region" description="Helical" evidence="1">
    <location>
        <begin position="217"/>
        <end position="237"/>
    </location>
</feature>
<gene>
    <name evidence="2" type="ORF">S01H4_38267</name>
</gene>
<feature type="non-terminal residue" evidence="2">
    <location>
        <position position="279"/>
    </location>
</feature>
<feature type="transmembrane region" description="Helical" evidence="1">
    <location>
        <begin position="249"/>
        <end position="272"/>
    </location>
</feature>
<reference evidence="2" key="1">
    <citation type="journal article" date="2014" name="Front. Microbiol.">
        <title>High frequency of phylogenetically diverse reductive dehalogenase-homologous genes in deep subseafloor sedimentary metagenomes.</title>
        <authorList>
            <person name="Kawai M."/>
            <person name="Futagami T."/>
            <person name="Toyoda A."/>
            <person name="Takaki Y."/>
            <person name="Nishi S."/>
            <person name="Hori S."/>
            <person name="Arai W."/>
            <person name="Tsubouchi T."/>
            <person name="Morono Y."/>
            <person name="Uchiyama I."/>
            <person name="Ito T."/>
            <person name="Fujiyama A."/>
            <person name="Inagaki F."/>
            <person name="Takami H."/>
        </authorList>
    </citation>
    <scope>NUCLEOTIDE SEQUENCE</scope>
    <source>
        <strain evidence="2">Expedition CK06-06</strain>
    </source>
</reference>
<feature type="transmembrane region" description="Helical" evidence="1">
    <location>
        <begin position="47"/>
        <end position="68"/>
    </location>
</feature>
<protein>
    <submittedName>
        <fullName evidence="2">Uncharacterized protein</fullName>
    </submittedName>
</protein>
<sequence length="279" mass="31941">MECDNGLVMIWDPYERFLWGIAITIAITCGIYFIRIGKKREVFDEKIIMLGLASLPLGFAFSLLFTYFQVLQVPPVPGNFSNNVFTFCGNYELSSWSYEVLGRLSYISLGIGGMFFVLAFDIIVKRTKYLLTIIFIIIIIILIGTFSLDYELARIIFNYPLILALVIFVPLVLFIYTKWSHLEFKAVSSFLLFGFILFMISLILAERAHKKINYYPLILSPLLLILGCCITILPIIIKPKVISRALTYWVLFAILTFPFLIYMICVDIVIGISRGLNLL</sequence>
<comment type="caution">
    <text evidence="2">The sequence shown here is derived from an EMBL/GenBank/DDBJ whole genome shotgun (WGS) entry which is preliminary data.</text>
</comment>
<dbReference type="AlphaFoldDB" id="X1E8N4"/>
<organism evidence="2">
    <name type="scientific">marine sediment metagenome</name>
    <dbReference type="NCBI Taxonomy" id="412755"/>
    <lineage>
        <taxon>unclassified sequences</taxon>
        <taxon>metagenomes</taxon>
        <taxon>ecological metagenomes</taxon>
    </lineage>
</organism>
<feature type="transmembrane region" description="Helical" evidence="1">
    <location>
        <begin position="17"/>
        <end position="35"/>
    </location>
</feature>
<evidence type="ECO:0000313" key="2">
    <source>
        <dbReference type="EMBL" id="GAH04988.1"/>
    </source>
</evidence>
<accession>X1E8N4</accession>
<feature type="transmembrane region" description="Helical" evidence="1">
    <location>
        <begin position="129"/>
        <end position="150"/>
    </location>
</feature>
<keyword evidence="1" id="KW-1133">Transmembrane helix</keyword>
<dbReference type="EMBL" id="BART01020626">
    <property type="protein sequence ID" value="GAH04988.1"/>
    <property type="molecule type" value="Genomic_DNA"/>
</dbReference>
<name>X1E8N4_9ZZZZ</name>
<feature type="transmembrane region" description="Helical" evidence="1">
    <location>
        <begin position="156"/>
        <end position="175"/>
    </location>
</feature>
<keyword evidence="1" id="KW-0472">Membrane</keyword>
<feature type="transmembrane region" description="Helical" evidence="1">
    <location>
        <begin position="187"/>
        <end position="205"/>
    </location>
</feature>
<evidence type="ECO:0000256" key="1">
    <source>
        <dbReference type="SAM" id="Phobius"/>
    </source>
</evidence>
<keyword evidence="1" id="KW-0812">Transmembrane</keyword>